<evidence type="ECO:0000256" key="2">
    <source>
        <dbReference type="SAM" id="SignalP"/>
    </source>
</evidence>
<keyword evidence="5" id="KW-1185">Reference proteome</keyword>
<dbReference type="Proteomes" id="UP000680714">
    <property type="component" value="Unassembled WGS sequence"/>
</dbReference>
<protein>
    <submittedName>
        <fullName evidence="4">Transporter substrate-binding domain-containing protein</fullName>
    </submittedName>
</protein>
<dbReference type="SUPFAM" id="SSF53850">
    <property type="entry name" value="Periplasmic binding protein-like II"/>
    <property type="match status" value="1"/>
</dbReference>
<dbReference type="PANTHER" id="PTHR35936:SF25">
    <property type="entry name" value="ABC TRANSPORTER SUBSTRATE-BINDING PROTEIN"/>
    <property type="match status" value="1"/>
</dbReference>
<reference evidence="4 5" key="1">
    <citation type="submission" date="2021-04" db="EMBL/GenBank/DDBJ databases">
        <title>Magnetospirillum sulfuroxidans sp. nov., a facultative chemolithoautotrophic sulfur-oxidizing alphaproteobacterium isolated from freshwater sediment and proposals for Paramagetospirillum gen. nov., and Magnetospirillaceae fam. nov.</title>
        <authorList>
            <person name="Koziaeva V."/>
            <person name="Geelhoed J.S."/>
            <person name="Sorokin D.Y."/>
            <person name="Grouzdev D.S."/>
        </authorList>
    </citation>
    <scope>NUCLEOTIDE SEQUENCE [LARGE SCALE GENOMIC DNA]</scope>
    <source>
        <strain evidence="4 5">J10</strain>
    </source>
</reference>
<proteinExistence type="predicted"/>
<comment type="caution">
    <text evidence="4">The sequence shown here is derived from an EMBL/GenBank/DDBJ whole genome shotgun (WGS) entry which is preliminary data.</text>
</comment>
<dbReference type="PANTHER" id="PTHR35936">
    <property type="entry name" value="MEMBRANE-BOUND LYTIC MUREIN TRANSGLYCOSYLASE F"/>
    <property type="match status" value="1"/>
</dbReference>
<accession>A0ABS5IFV3</accession>
<sequence>MTLKMPFRWLAVILAALATAPAQAGDSVILTADHWCPHTCDPQSGHAGYMIDIAREALALAGLKTIYQLRPWATGLNEVRSGLADGIVGILPTEAPDLPRNHLALGRQANAIAVRADDTFSLDGLGSLAGRQIATVKDYSYSAAIDSWLLDHAPQVSAQSGDHAAEGNLDRLLNQSVDTVLDDEAVLRETIIRTAKSTKVRIAGHLSGGSLHIAFSPARQRGKALADILDDGIARLRQTGRLAEILASYGLADWE</sequence>
<gene>
    <name evidence="4" type="ORF">KEC16_15155</name>
</gene>
<dbReference type="Pfam" id="PF00497">
    <property type="entry name" value="SBP_bac_3"/>
    <property type="match status" value="1"/>
</dbReference>
<organism evidence="4 5">
    <name type="scientific">Magnetospirillum sulfuroxidans</name>
    <dbReference type="NCBI Taxonomy" id="611300"/>
    <lineage>
        <taxon>Bacteria</taxon>
        <taxon>Pseudomonadati</taxon>
        <taxon>Pseudomonadota</taxon>
        <taxon>Alphaproteobacteria</taxon>
        <taxon>Rhodospirillales</taxon>
        <taxon>Rhodospirillaceae</taxon>
        <taxon>Magnetospirillum</taxon>
    </lineage>
</organism>
<feature type="signal peptide" evidence="2">
    <location>
        <begin position="1"/>
        <end position="24"/>
    </location>
</feature>
<name>A0ABS5IFV3_9PROT</name>
<evidence type="ECO:0000313" key="5">
    <source>
        <dbReference type="Proteomes" id="UP000680714"/>
    </source>
</evidence>
<evidence type="ECO:0000256" key="1">
    <source>
        <dbReference type="ARBA" id="ARBA00022729"/>
    </source>
</evidence>
<dbReference type="RefSeq" id="WP_211550431.1">
    <property type="nucleotide sequence ID" value="NZ_JAGTUF010000016.1"/>
</dbReference>
<dbReference type="InterPro" id="IPR001638">
    <property type="entry name" value="Solute-binding_3/MltF_N"/>
</dbReference>
<keyword evidence="1 2" id="KW-0732">Signal</keyword>
<feature type="domain" description="Solute-binding protein family 3/N-terminal" evidence="3">
    <location>
        <begin position="31"/>
        <end position="250"/>
    </location>
</feature>
<dbReference type="Gene3D" id="3.40.190.10">
    <property type="entry name" value="Periplasmic binding protein-like II"/>
    <property type="match status" value="2"/>
</dbReference>
<feature type="chain" id="PRO_5047212404" evidence="2">
    <location>
        <begin position="25"/>
        <end position="255"/>
    </location>
</feature>
<evidence type="ECO:0000313" key="4">
    <source>
        <dbReference type="EMBL" id="MBR9973062.1"/>
    </source>
</evidence>
<evidence type="ECO:0000259" key="3">
    <source>
        <dbReference type="Pfam" id="PF00497"/>
    </source>
</evidence>
<dbReference type="EMBL" id="JAGTUF010000016">
    <property type="protein sequence ID" value="MBR9973062.1"/>
    <property type="molecule type" value="Genomic_DNA"/>
</dbReference>